<dbReference type="SUPFAM" id="SSF51161">
    <property type="entry name" value="Trimeric LpxA-like enzymes"/>
    <property type="match status" value="1"/>
</dbReference>
<evidence type="ECO:0000313" key="5">
    <source>
        <dbReference type="EMBL" id="QBA65402.1"/>
    </source>
</evidence>
<dbReference type="InterPro" id="IPR001451">
    <property type="entry name" value="Hexapep"/>
</dbReference>
<name>A0A411ECE4_9FLAO</name>
<dbReference type="Proteomes" id="UP000290889">
    <property type="component" value="Chromosome"/>
</dbReference>
<evidence type="ECO:0000256" key="4">
    <source>
        <dbReference type="ARBA" id="ARBA00023315"/>
    </source>
</evidence>
<evidence type="ECO:0000256" key="3">
    <source>
        <dbReference type="ARBA" id="ARBA00022737"/>
    </source>
</evidence>
<keyword evidence="4 5" id="KW-0012">Acyltransferase</keyword>
<accession>A0A411ECE4</accession>
<evidence type="ECO:0000256" key="1">
    <source>
        <dbReference type="ARBA" id="ARBA00007274"/>
    </source>
</evidence>
<dbReference type="Pfam" id="PF00132">
    <property type="entry name" value="Hexapep"/>
    <property type="match status" value="1"/>
</dbReference>
<evidence type="ECO:0000256" key="2">
    <source>
        <dbReference type="ARBA" id="ARBA00022679"/>
    </source>
</evidence>
<dbReference type="PANTHER" id="PTHR23416:SF23">
    <property type="entry name" value="ACETYLTRANSFERASE C18B11.09C-RELATED"/>
    <property type="match status" value="1"/>
</dbReference>
<sequence>MKQIVLFLKSLRLYLINKLVLKIPFPHLRNFLLKGYLIKGKRSNIMSSVTVLNKTFKRNKIQIGDNCIVNSGCILDGRGGYLKIGNNVDIAKGVWIFTVGHDPHSDIHDTISKDVVIEDSVWIASRAIILPGVTIGKGSVIAAGSVVTKDVPPKSIVGGNPAKIIGERRSSLEYRNNFFPYLDMI</sequence>
<dbReference type="EMBL" id="CP035544">
    <property type="protein sequence ID" value="QBA65402.1"/>
    <property type="molecule type" value="Genomic_DNA"/>
</dbReference>
<dbReference type="InterPro" id="IPR051159">
    <property type="entry name" value="Hexapeptide_acetyltransf"/>
</dbReference>
<dbReference type="CDD" id="cd04647">
    <property type="entry name" value="LbH_MAT_like"/>
    <property type="match status" value="1"/>
</dbReference>
<dbReference type="GO" id="GO:0008374">
    <property type="term" value="F:O-acyltransferase activity"/>
    <property type="evidence" value="ECO:0007669"/>
    <property type="project" value="TreeGrafter"/>
</dbReference>
<dbReference type="InterPro" id="IPR018357">
    <property type="entry name" value="Hexapep_transf_CS"/>
</dbReference>
<keyword evidence="2 5" id="KW-0808">Transferase</keyword>
<protein>
    <submittedName>
        <fullName evidence="5">Acyltransferase</fullName>
    </submittedName>
</protein>
<evidence type="ECO:0000313" key="6">
    <source>
        <dbReference type="Proteomes" id="UP000290889"/>
    </source>
</evidence>
<dbReference type="GO" id="GO:0005829">
    <property type="term" value="C:cytosol"/>
    <property type="evidence" value="ECO:0007669"/>
    <property type="project" value="TreeGrafter"/>
</dbReference>
<proteinExistence type="inferred from homology"/>
<dbReference type="PROSITE" id="PS00101">
    <property type="entry name" value="HEXAPEP_TRANSFERASES"/>
    <property type="match status" value="1"/>
</dbReference>
<gene>
    <name evidence="5" type="ORF">EQY75_13195</name>
</gene>
<dbReference type="AlphaFoldDB" id="A0A411ECE4"/>
<reference evidence="5 6" key="1">
    <citation type="submission" date="2019-01" db="EMBL/GenBank/DDBJ databases">
        <title>Muriicola soli sp. nov., isolated from soil.</title>
        <authorList>
            <person name="Kang H.J."/>
            <person name="Kim S.B."/>
        </authorList>
    </citation>
    <scope>NUCLEOTIDE SEQUENCE [LARGE SCALE GENOMIC DNA]</scope>
    <source>
        <strain evidence="5 6">MMS17-SY002</strain>
    </source>
</reference>
<dbReference type="OrthoDB" id="9814490at2"/>
<comment type="similarity">
    <text evidence="1">Belongs to the transferase hexapeptide repeat family.</text>
</comment>
<dbReference type="Gene3D" id="2.160.10.10">
    <property type="entry name" value="Hexapeptide repeat proteins"/>
    <property type="match status" value="1"/>
</dbReference>
<dbReference type="KEGG" id="mur:EQY75_13195"/>
<dbReference type="PANTHER" id="PTHR23416">
    <property type="entry name" value="SIALIC ACID SYNTHASE-RELATED"/>
    <property type="match status" value="1"/>
</dbReference>
<dbReference type="InterPro" id="IPR011004">
    <property type="entry name" value="Trimer_LpxA-like_sf"/>
</dbReference>
<keyword evidence="3" id="KW-0677">Repeat</keyword>
<organism evidence="5 6">
    <name type="scientific">Muriicola soli</name>
    <dbReference type="NCBI Taxonomy" id="2507538"/>
    <lineage>
        <taxon>Bacteria</taxon>
        <taxon>Pseudomonadati</taxon>
        <taxon>Bacteroidota</taxon>
        <taxon>Flavobacteriia</taxon>
        <taxon>Flavobacteriales</taxon>
        <taxon>Flavobacteriaceae</taxon>
        <taxon>Muriicola</taxon>
    </lineage>
</organism>
<keyword evidence="6" id="KW-1185">Reference proteome</keyword>